<dbReference type="PANTHER" id="PTHR38467">
    <property type="match status" value="1"/>
</dbReference>
<dbReference type="Proteomes" id="UP000638014">
    <property type="component" value="Unassembled WGS sequence"/>
</dbReference>
<proteinExistence type="predicted"/>
<gene>
    <name evidence="2" type="ORF">IC617_08240</name>
</gene>
<dbReference type="SUPFAM" id="SSF52540">
    <property type="entry name" value="P-loop containing nucleoside triphosphate hydrolases"/>
    <property type="match status" value="1"/>
</dbReference>
<dbReference type="EMBL" id="JACXAF010000009">
    <property type="protein sequence ID" value="MBD1389413.1"/>
    <property type="molecule type" value="Genomic_DNA"/>
</dbReference>
<dbReference type="PANTHER" id="PTHR38467:SF1">
    <property type="entry name" value="CONJUGATIVE TRANSFER: ASSEMBLY"/>
    <property type="match status" value="1"/>
</dbReference>
<dbReference type="InterPro" id="IPR027417">
    <property type="entry name" value="P-loop_NTPase"/>
</dbReference>
<evidence type="ECO:0000313" key="3">
    <source>
        <dbReference type="Proteomes" id="UP000638014"/>
    </source>
</evidence>
<protein>
    <submittedName>
        <fullName evidence="2">TraC family protein</fullName>
    </submittedName>
</protein>
<feature type="domain" description="TraG P-loop" evidence="1">
    <location>
        <begin position="651"/>
        <end position="854"/>
    </location>
</feature>
<reference evidence="2" key="1">
    <citation type="submission" date="2020-09" db="EMBL/GenBank/DDBJ databases">
        <title>A novel bacterium of genus Neiella, isolated from South China Sea.</title>
        <authorList>
            <person name="Huang H."/>
            <person name="Mo K."/>
            <person name="Hu Y."/>
        </authorList>
    </citation>
    <scope>NUCLEOTIDE SEQUENCE</scope>
    <source>
        <strain evidence="2">HB171785</strain>
    </source>
</reference>
<dbReference type="AlphaFoldDB" id="A0A8J6QUR9"/>
<organism evidence="2 3">
    <name type="scientific">Neiella litorisoli</name>
    <dbReference type="NCBI Taxonomy" id="2771431"/>
    <lineage>
        <taxon>Bacteria</taxon>
        <taxon>Pseudomonadati</taxon>
        <taxon>Pseudomonadota</taxon>
        <taxon>Gammaproteobacteria</taxon>
        <taxon>Alteromonadales</taxon>
        <taxon>Echinimonadaceae</taxon>
        <taxon>Neiella</taxon>
    </lineage>
</organism>
<evidence type="ECO:0000313" key="2">
    <source>
        <dbReference type="EMBL" id="MBD1389413.1"/>
    </source>
</evidence>
<name>A0A8J6QUR9_9GAMM</name>
<comment type="caution">
    <text evidence="2">The sequence shown here is derived from an EMBL/GenBank/DDBJ whole genome shotgun (WGS) entry which is preliminary data.</text>
</comment>
<dbReference type="InterPro" id="IPR025955">
    <property type="entry name" value="TraC/Conjuga_ATPase"/>
</dbReference>
<feature type="domain" description="TraG P-loop" evidence="1">
    <location>
        <begin position="454"/>
        <end position="549"/>
    </location>
</feature>
<keyword evidence="3" id="KW-1185">Reference proteome</keyword>
<dbReference type="Gene3D" id="1.10.8.730">
    <property type="match status" value="1"/>
</dbReference>
<dbReference type="Gene3D" id="3.40.50.300">
    <property type="entry name" value="P-loop containing nucleotide triphosphate hydrolases"/>
    <property type="match status" value="1"/>
</dbReference>
<dbReference type="InterPro" id="IPR043964">
    <property type="entry name" value="P-loop_TraG"/>
</dbReference>
<dbReference type="RefSeq" id="WP_191144521.1">
    <property type="nucleotide sequence ID" value="NZ_JACXAF010000009.1"/>
</dbReference>
<dbReference type="Pfam" id="PF19044">
    <property type="entry name" value="P-loop_TraG"/>
    <property type="match status" value="2"/>
</dbReference>
<accession>A0A8J6QUR9</accession>
<dbReference type="InterPro" id="IPR053155">
    <property type="entry name" value="F-pilin_assembly_TraC"/>
</dbReference>
<dbReference type="Pfam" id="PF11130">
    <property type="entry name" value="TraC_F_IV"/>
    <property type="match status" value="1"/>
</dbReference>
<evidence type="ECO:0000259" key="1">
    <source>
        <dbReference type="Pfam" id="PF19044"/>
    </source>
</evidence>
<sequence>MRYFNLMNKICQFNHVSDCISMVDYDPDSNLFVTEGPYAGFGFICQPTNGRNEEIQSNLEQIYEMPWPEGTLMTWQLVPLQDVDAFMLGHERIRGHRMDGEDGRYSDDVSRNRRDYLRDSMREPIYKETGLRVRNFEQWITVKIKISEQYPSEKEELAITKLQDSMFAKLRSIGFHPQRMTDEHWKYRVSSILNRNDNAACRTGHRAVDSSRPLSQQIIDPGNGVFVRRGGMEFKSGDQTTGFCKFLSIKEFPEWLYHGQMLDLIVDWREGTDGINDPFILTLQLEFMDKEKSRGSFEKKRGYVTHNASGPMAKWSDRIRYQKQDYDLMYEEIENKGAHLVKAYLQLAIFGDDEESCNEASRHAESYYGKQRFRAYEDNYFCYPFFLATLPFGVDAKPLKLFRRQGLWSSKGLAHLTPHLASWKGNTAYPVLELVTRTGQLFGLDLFKTDGSYNCVIAAASGSGKSFLTNAIIQGYLGSGVAQDGGLNHDLSDDYQPNDGARVFVIDVGKSYEALCEQYAGGQFLDFGMEMKYSMNPFPAIDDFYGEENGELGQAHMVLNLLKTMASESGEIPDSTSQLMLTLLTEMWEELGSNGTITHYAAKCLDCVQHPELVQIGHQLKPWCEEGVDERIPKGYFGRFFGNKHPPVDFKGRLIICELNALKSVPHLQKCVLMAIINNAQHAMMTDGGCTRNSLFILDEAWEYLKDNAGGGKNYFADFLETGWRRFRKTRCAGICVTQSLFDAYQSQAGIAIVNNSPWKLLLHQEPETVEALQKEKAFDGSELDFQMIKSVHTNKGFYSEIYVRLGQAKEICRLFVDKRTVLMYSTDPDDRAAIAAYRQRGLSITDSIDAVLNDRKGRAA</sequence>